<dbReference type="STRING" id="1267423.SAMN05216290_2811"/>
<evidence type="ECO:0000313" key="2">
    <source>
        <dbReference type="Proteomes" id="UP000199437"/>
    </source>
</evidence>
<reference evidence="2" key="1">
    <citation type="submission" date="2016-10" db="EMBL/GenBank/DDBJ databases">
        <authorList>
            <person name="Varghese N."/>
            <person name="Submissions S."/>
        </authorList>
    </citation>
    <scope>NUCLEOTIDE SEQUENCE [LARGE SCALE GENOMIC DNA]</scope>
    <source>
        <strain evidence="2">CGMCC 1.12402</strain>
    </source>
</reference>
<dbReference type="Proteomes" id="UP000199437">
    <property type="component" value="Unassembled WGS sequence"/>
</dbReference>
<dbReference type="GeneID" id="99987496"/>
<dbReference type="AlphaFoldDB" id="A0A1I0QXD7"/>
<accession>A0A1I0QXD7</accession>
<dbReference type="EMBL" id="FOIR01000002">
    <property type="protein sequence ID" value="SEW32009.1"/>
    <property type="molecule type" value="Genomic_DNA"/>
</dbReference>
<name>A0A1I0QXD7_9BACT</name>
<organism evidence="1 2">
    <name type="scientific">Roseivirga pacifica</name>
    <dbReference type="NCBI Taxonomy" id="1267423"/>
    <lineage>
        <taxon>Bacteria</taxon>
        <taxon>Pseudomonadati</taxon>
        <taxon>Bacteroidota</taxon>
        <taxon>Cytophagia</taxon>
        <taxon>Cytophagales</taxon>
        <taxon>Roseivirgaceae</taxon>
        <taxon>Roseivirga</taxon>
    </lineage>
</organism>
<sequence>MDIQAEKLRLIEWLASLKDSSTISELIAFKKSKEADWWDEFSSEEKAEIEEGLAQADRGEVVPYKQVMAKYNKWR</sequence>
<evidence type="ECO:0000313" key="1">
    <source>
        <dbReference type="EMBL" id="SEW32009.1"/>
    </source>
</evidence>
<protein>
    <recommendedName>
        <fullName evidence="3">Addiction module component</fullName>
    </recommendedName>
</protein>
<keyword evidence="2" id="KW-1185">Reference proteome</keyword>
<proteinExistence type="predicted"/>
<dbReference type="RefSeq" id="WP_090259195.1">
    <property type="nucleotide sequence ID" value="NZ_FOIR01000002.1"/>
</dbReference>
<dbReference type="OrthoDB" id="1122071at2"/>
<evidence type="ECO:0008006" key="3">
    <source>
        <dbReference type="Google" id="ProtNLM"/>
    </source>
</evidence>
<gene>
    <name evidence="1" type="ORF">SAMN05216290_2811</name>
</gene>